<feature type="region of interest" description="Disordered" evidence="5">
    <location>
        <begin position="50"/>
        <end position="76"/>
    </location>
</feature>
<dbReference type="Pfam" id="PF03544">
    <property type="entry name" value="TonB_C"/>
    <property type="match status" value="1"/>
</dbReference>
<keyword evidence="3 6" id="KW-1133">Transmembrane helix</keyword>
<evidence type="ECO:0000259" key="7">
    <source>
        <dbReference type="PROSITE" id="PS52015"/>
    </source>
</evidence>
<dbReference type="OrthoDB" id="7585155at2"/>
<feature type="domain" description="TonB C-terminal" evidence="7">
    <location>
        <begin position="121"/>
        <end position="213"/>
    </location>
</feature>
<dbReference type="InterPro" id="IPR006260">
    <property type="entry name" value="TonB/TolA_C"/>
</dbReference>
<evidence type="ECO:0000256" key="1">
    <source>
        <dbReference type="ARBA" id="ARBA00004167"/>
    </source>
</evidence>
<evidence type="ECO:0000256" key="4">
    <source>
        <dbReference type="ARBA" id="ARBA00023136"/>
    </source>
</evidence>
<evidence type="ECO:0000256" key="6">
    <source>
        <dbReference type="SAM" id="Phobius"/>
    </source>
</evidence>
<keyword evidence="2 6" id="KW-0812">Transmembrane</keyword>
<accession>A0A1T4ZZZ2</accession>
<protein>
    <submittedName>
        <fullName evidence="8">Outer membrane transport energization protein TonB</fullName>
    </submittedName>
</protein>
<sequence length="215" mass="22988">MAYGDQTLSTRKVVSIALVIVLHAVIGYAFVTGLAYNVVKKVARDLKTFDVAEEAPPPPDQPPPPPPETRIEPPPVVAPPPIVQVAPTVAPPIVSVPVAPPVVITPAAPPAPPPPAVSRRGEPRGTPGEWVTPEDYPSADLRAENQGTTSFELAVGTDGKATDCKVTNSSGFPSLDSKACQMLIRRARFKPQLDGNGQPMPFTYRNRVRWQIPKD</sequence>
<dbReference type="GO" id="GO:0055085">
    <property type="term" value="P:transmembrane transport"/>
    <property type="evidence" value="ECO:0007669"/>
    <property type="project" value="InterPro"/>
</dbReference>
<dbReference type="NCBIfam" id="TIGR01352">
    <property type="entry name" value="tonB_Cterm"/>
    <property type="match status" value="1"/>
</dbReference>
<evidence type="ECO:0000313" key="8">
    <source>
        <dbReference type="EMBL" id="SKB28288.1"/>
    </source>
</evidence>
<keyword evidence="9" id="KW-1185">Reference proteome</keyword>
<dbReference type="GO" id="GO:0016020">
    <property type="term" value="C:membrane"/>
    <property type="evidence" value="ECO:0007669"/>
    <property type="project" value="UniProtKB-SubCell"/>
</dbReference>
<dbReference type="RefSeq" id="WP_079646366.1">
    <property type="nucleotide sequence ID" value="NZ_FUYM01000001.1"/>
</dbReference>
<evidence type="ECO:0000256" key="3">
    <source>
        <dbReference type="ARBA" id="ARBA00022989"/>
    </source>
</evidence>
<feature type="region of interest" description="Disordered" evidence="5">
    <location>
        <begin position="105"/>
        <end position="136"/>
    </location>
</feature>
<evidence type="ECO:0000313" key="9">
    <source>
        <dbReference type="Proteomes" id="UP000189818"/>
    </source>
</evidence>
<feature type="compositionally biased region" description="Pro residues" evidence="5">
    <location>
        <begin position="55"/>
        <end position="76"/>
    </location>
</feature>
<dbReference type="Proteomes" id="UP000189818">
    <property type="component" value="Unassembled WGS sequence"/>
</dbReference>
<dbReference type="InterPro" id="IPR037682">
    <property type="entry name" value="TonB_C"/>
</dbReference>
<feature type="compositionally biased region" description="Pro residues" evidence="5">
    <location>
        <begin position="107"/>
        <end position="116"/>
    </location>
</feature>
<keyword evidence="4 6" id="KW-0472">Membrane</keyword>
<gene>
    <name evidence="8" type="ORF">SAMN06295920_101419</name>
</gene>
<feature type="transmembrane region" description="Helical" evidence="6">
    <location>
        <begin position="13"/>
        <end position="39"/>
    </location>
</feature>
<dbReference type="SUPFAM" id="SSF74653">
    <property type="entry name" value="TolA/TonB C-terminal domain"/>
    <property type="match status" value="1"/>
</dbReference>
<evidence type="ECO:0000256" key="5">
    <source>
        <dbReference type="SAM" id="MobiDB-lite"/>
    </source>
</evidence>
<dbReference type="AlphaFoldDB" id="A0A1T4ZZZ2"/>
<dbReference type="Gene3D" id="3.30.1150.10">
    <property type="match status" value="1"/>
</dbReference>
<evidence type="ECO:0000256" key="2">
    <source>
        <dbReference type="ARBA" id="ARBA00022692"/>
    </source>
</evidence>
<name>A0A1T4ZZZ2_9SPHN</name>
<proteinExistence type="predicted"/>
<dbReference type="PROSITE" id="PS52015">
    <property type="entry name" value="TONB_CTD"/>
    <property type="match status" value="1"/>
</dbReference>
<organism evidence="8 9">
    <name type="scientific">Rhizorhabdus histidinilytica</name>
    <dbReference type="NCBI Taxonomy" id="439228"/>
    <lineage>
        <taxon>Bacteria</taxon>
        <taxon>Pseudomonadati</taxon>
        <taxon>Pseudomonadota</taxon>
        <taxon>Alphaproteobacteria</taxon>
        <taxon>Sphingomonadales</taxon>
        <taxon>Sphingomonadaceae</taxon>
        <taxon>Rhizorhabdus</taxon>
    </lineage>
</organism>
<reference evidence="9" key="1">
    <citation type="submission" date="2017-02" db="EMBL/GenBank/DDBJ databases">
        <authorList>
            <person name="Varghese N."/>
            <person name="Submissions S."/>
        </authorList>
    </citation>
    <scope>NUCLEOTIDE SEQUENCE [LARGE SCALE GENOMIC DNA]</scope>
    <source>
        <strain evidence="9">UM2</strain>
    </source>
</reference>
<comment type="subcellular location">
    <subcellularLocation>
        <location evidence="1">Membrane</location>
        <topology evidence="1">Single-pass membrane protein</topology>
    </subcellularLocation>
</comment>
<dbReference type="STRING" id="439228.SAMN06295920_101419"/>
<dbReference type="EMBL" id="FUYM01000001">
    <property type="protein sequence ID" value="SKB28288.1"/>
    <property type="molecule type" value="Genomic_DNA"/>
</dbReference>